<keyword evidence="1" id="KW-1133">Transmembrane helix</keyword>
<feature type="transmembrane region" description="Helical" evidence="1">
    <location>
        <begin position="5"/>
        <end position="23"/>
    </location>
</feature>
<sequence length="716" mass="82339">MIRIILIVLVLILVCTIIIVFYVNMRRIVGGKVVVDDKFFDGTLERFKNRVQQDLDTGWQSVKKDFNRNKIIDNELINFKPFEEQLNTTNGYIKNLDEKLQKLSKGMYNELETIEHNLNDKLISCLNDVKSHILEPNNELIANLNVIKTSILESSSKEMLNTLHIKINDLIKYEQNDKLSIIFEKVKDQIINTSKQQVNLLHELNTHDFTKLENNHLKALEQLNESLKKSEIDMQKSLKKTETNMHDSLKKTETNMHDSLKHSENKINESLKHSETRINESLDNSLMKQQNNIVEHIDHSFKPIENMEIKLNNFVGNKQLLTTYNVNAEIVDPIMNKLDASLAKNVMDHNMANRIIVEPLKNHIITNTTNQLKSVRNEFIGKIDETRNTLKTHIENSSDDVKIQVDKSCISNVYEPLNKKITNIPKVLNVNFEPLLSDIKANIINPMSNDLQDNLLDKFATQVKEPIMNELREPMSERIHKVVDSMISKLESKKLDDEVVERVGSSVWSNSKIIDENLIKPLGLSIKNGIMEPLMQQLDGKIQKRMKSSVTDAVIHELDEPLTKRMKTTINQSLNDKLKSLIDEKITNVNKNMEIQSNNNKMHLTQQLKILENCINNLPNNIKIPNSIQSSIESLCKKQTDMSTVNDIEKVLIALKQQGEFQNLNLNDKTNNLSNIIDNNAKRIVQETKVNIEELLLQHTTTATTTTTHNNNNNNN</sequence>
<feature type="non-terminal residue" evidence="2">
    <location>
        <position position="716"/>
    </location>
</feature>
<organism evidence="2">
    <name type="scientific">Fopius arisanus</name>
    <dbReference type="NCBI Taxonomy" id="64838"/>
    <lineage>
        <taxon>Eukaryota</taxon>
        <taxon>Metazoa</taxon>
        <taxon>Ecdysozoa</taxon>
        <taxon>Arthropoda</taxon>
        <taxon>Hexapoda</taxon>
        <taxon>Insecta</taxon>
        <taxon>Pterygota</taxon>
        <taxon>Neoptera</taxon>
        <taxon>Endopterygota</taxon>
        <taxon>Hymenoptera</taxon>
        <taxon>Apocrita</taxon>
        <taxon>Ichneumonoidea</taxon>
        <taxon>Braconidae</taxon>
        <taxon>Opiinae</taxon>
        <taxon>Fopius</taxon>
    </lineage>
</organism>
<dbReference type="EMBL" id="GBYB01001374">
    <property type="protein sequence ID" value="JAG71141.1"/>
    <property type="molecule type" value="Transcribed_RNA"/>
</dbReference>
<evidence type="ECO:0000313" key="3">
    <source>
        <dbReference type="EMBL" id="JAG71141.1"/>
    </source>
</evidence>
<keyword evidence="1" id="KW-0812">Transmembrane</keyword>
<evidence type="ECO:0000313" key="2">
    <source>
        <dbReference type="EMBL" id="JAG71139.1"/>
    </source>
</evidence>
<accession>A0A0C9QL99</accession>
<name>A0A0C9QL99_9HYME</name>
<proteinExistence type="predicted"/>
<protein>
    <submittedName>
        <fullName evidence="2">ORF c22886_g2_i2|g.56084 c22886_g2_i2|m.560 84 type:3prime_partial len:717 (-) protein</fullName>
    </submittedName>
    <submittedName>
        <fullName evidence="3">ORF c22886_g2_i4|g.56089 c22886_g2_i4|m.560 89 type:3prime_partial len:717 (-) protein</fullName>
    </submittedName>
</protein>
<reference evidence="2" key="1">
    <citation type="submission" date="2015-01" db="EMBL/GenBank/DDBJ databases">
        <title>Transcriptome Assembly of Fopius arisanus.</title>
        <authorList>
            <person name="Geib S."/>
        </authorList>
    </citation>
    <scope>NUCLEOTIDE SEQUENCE</scope>
</reference>
<dbReference type="AlphaFoldDB" id="A0A0C9QL99"/>
<dbReference type="EMBL" id="GBYB01001372">
    <property type="protein sequence ID" value="JAG71139.1"/>
    <property type="molecule type" value="Transcribed_RNA"/>
</dbReference>
<evidence type="ECO:0000256" key="1">
    <source>
        <dbReference type="SAM" id="Phobius"/>
    </source>
</evidence>
<keyword evidence="1" id="KW-0472">Membrane</keyword>
<gene>
    <name evidence="2" type="ORF">g.56084</name>
    <name evidence="3" type="ORF">g.56089</name>
</gene>